<dbReference type="RefSeq" id="WP_369275249.1">
    <property type="nucleotide sequence ID" value="NZ_CP163432.1"/>
</dbReference>
<gene>
    <name evidence="1" type="ORF">AB5J55_39525</name>
</gene>
<organism evidence="1">
    <name type="scientific">Streptomyces sp. R11</name>
    <dbReference type="NCBI Taxonomy" id="3238625"/>
    <lineage>
        <taxon>Bacteria</taxon>
        <taxon>Bacillati</taxon>
        <taxon>Actinomycetota</taxon>
        <taxon>Actinomycetes</taxon>
        <taxon>Kitasatosporales</taxon>
        <taxon>Streptomycetaceae</taxon>
        <taxon>Streptomyces</taxon>
    </lineage>
</organism>
<dbReference type="EMBL" id="CP163432">
    <property type="protein sequence ID" value="XDQ15314.1"/>
    <property type="molecule type" value="Genomic_DNA"/>
</dbReference>
<evidence type="ECO:0000313" key="1">
    <source>
        <dbReference type="EMBL" id="XDQ15314.1"/>
    </source>
</evidence>
<reference evidence="1" key="1">
    <citation type="submission" date="2024-07" db="EMBL/GenBank/DDBJ databases">
        <authorList>
            <person name="Yu S.T."/>
        </authorList>
    </citation>
    <scope>NUCLEOTIDE SEQUENCE</scope>
    <source>
        <strain evidence="1">R11</strain>
    </source>
</reference>
<accession>A0AB39NAP4</accession>
<dbReference type="AlphaFoldDB" id="A0AB39NAP4"/>
<proteinExistence type="predicted"/>
<name>A0AB39NAP4_9ACTN</name>
<protein>
    <submittedName>
        <fullName evidence="1">Uncharacterized protein</fullName>
    </submittedName>
</protein>
<sequence length="72" mass="7273">MGALLALTSAVRYGIVGFAGGMPRHGGGTLIPYLLAAQRQLPAIAVVPPRSTWRCPSSSGSCSCANPSPYGG</sequence>